<feature type="transmembrane region" description="Helical" evidence="1">
    <location>
        <begin position="55"/>
        <end position="77"/>
    </location>
</feature>
<dbReference type="Pfam" id="PF14017">
    <property type="entry name" value="DUF4233"/>
    <property type="match status" value="1"/>
</dbReference>
<dbReference type="InterPro" id="IPR025327">
    <property type="entry name" value="DUF4233"/>
</dbReference>
<keyword evidence="1" id="KW-1133">Transmembrane helix</keyword>
<keyword evidence="1" id="KW-0812">Transmembrane</keyword>
<dbReference type="Proteomes" id="UP000250241">
    <property type="component" value="Chromosome"/>
</dbReference>
<accession>A0A2Z5R0P3</accession>
<feature type="transmembrane region" description="Helical" evidence="1">
    <location>
        <begin position="119"/>
        <end position="150"/>
    </location>
</feature>
<dbReference type="AlphaFoldDB" id="A0A2Z5R0P3"/>
<gene>
    <name evidence="2" type="ORF">RA11412_2009</name>
</gene>
<dbReference type="KEGG" id="raj:RA11412_2009"/>
<reference evidence="2 3" key="1">
    <citation type="submission" date="2016-10" db="EMBL/GenBank/DDBJ databases">
        <title>Genome sequence of Rothia aeria strain JCM11412.</title>
        <authorList>
            <person name="Nambu T."/>
        </authorList>
    </citation>
    <scope>NUCLEOTIDE SEQUENCE [LARGE SCALE GENOMIC DNA]</scope>
    <source>
        <strain evidence="2 3">JCM 11412</strain>
    </source>
</reference>
<keyword evidence="3" id="KW-1185">Reference proteome</keyword>
<protein>
    <submittedName>
        <fullName evidence="2">Membrane protein</fullName>
    </submittedName>
</protein>
<organism evidence="2 3">
    <name type="scientific">Rothia aeria</name>
    <dbReference type="NCBI Taxonomy" id="172042"/>
    <lineage>
        <taxon>Bacteria</taxon>
        <taxon>Bacillati</taxon>
        <taxon>Actinomycetota</taxon>
        <taxon>Actinomycetes</taxon>
        <taxon>Micrococcales</taxon>
        <taxon>Micrococcaceae</taxon>
        <taxon>Rothia</taxon>
    </lineage>
</organism>
<dbReference type="GeneID" id="93860651"/>
<keyword evidence="1" id="KW-0472">Membrane</keyword>
<dbReference type="EMBL" id="AP017895">
    <property type="protein sequence ID" value="BAV88308.1"/>
    <property type="molecule type" value="Genomic_DNA"/>
</dbReference>
<evidence type="ECO:0000313" key="3">
    <source>
        <dbReference type="Proteomes" id="UP000250241"/>
    </source>
</evidence>
<feature type="transmembrane region" description="Helical" evidence="1">
    <location>
        <begin position="89"/>
        <end position="107"/>
    </location>
</feature>
<sequence length="178" mass="19855">MNLKVTKRSSDTLTGPESLNRRAVAQNNPEKKQFLTRAQRDWKPGMKKKSRSVKVMFASTILVLEAFVAFFGTLAVFGHHFSDPVEIKILIWAVGLAVAAVLMLLPAQLKSSWGYTAGWVLQVALLALSALTLPLTLIVVVGFVGCWWYGLRAGTRLDAENKAREAEQAEWERQHPQH</sequence>
<evidence type="ECO:0000313" key="2">
    <source>
        <dbReference type="EMBL" id="BAV88308.1"/>
    </source>
</evidence>
<evidence type="ECO:0000256" key="1">
    <source>
        <dbReference type="SAM" id="Phobius"/>
    </source>
</evidence>
<proteinExistence type="predicted"/>
<dbReference type="RefSeq" id="WP_371518278.1">
    <property type="nucleotide sequence ID" value="NZ_CP068102.1"/>
</dbReference>
<name>A0A2Z5R0P3_9MICC</name>